<feature type="domain" description="DXP reductoisomerase C-terminal" evidence="12">
    <location>
        <begin position="258"/>
        <end position="374"/>
    </location>
</feature>
<evidence type="ECO:0000256" key="5">
    <source>
        <dbReference type="ARBA" id="ARBA00023002"/>
    </source>
</evidence>
<dbReference type="InterPro" id="IPR013512">
    <property type="entry name" value="DXP_reductoisomerase_N"/>
</dbReference>
<dbReference type="InterPro" id="IPR026877">
    <property type="entry name" value="DXPR_C"/>
</dbReference>
<comment type="function">
    <text evidence="9">Catalyzes the NADPH-dependent rearrangement and reduction of 1-deoxy-D-xylulose-5-phosphate (DXP) to 2-C-methyl-D-erythritol 4-phosphate (MEP).</text>
</comment>
<feature type="binding site" evidence="9">
    <location>
        <position position="12"/>
    </location>
    <ligand>
        <name>NADPH</name>
        <dbReference type="ChEBI" id="CHEBI:57783"/>
    </ligand>
</feature>
<comment type="caution">
    <text evidence="13">The sequence shown here is derived from an EMBL/GenBank/DDBJ whole genome shotgun (WGS) entry which is preliminary data.</text>
</comment>
<feature type="binding site" evidence="9">
    <location>
        <position position="121"/>
    </location>
    <ligand>
        <name>NADPH</name>
        <dbReference type="ChEBI" id="CHEBI:57783"/>
    </ligand>
</feature>
<feature type="binding site" evidence="9">
    <location>
        <position position="215"/>
    </location>
    <ligand>
        <name>1-deoxy-D-xylulose 5-phosphate</name>
        <dbReference type="ChEBI" id="CHEBI:57792"/>
    </ligand>
</feature>
<dbReference type="NCBIfam" id="NF009114">
    <property type="entry name" value="PRK12464.1"/>
    <property type="match status" value="1"/>
</dbReference>
<sequence length="381" mass="41496">MKRITILGSTGSVGTQTLDVISHYPELYKIEALAGGRNIALLVEQIKQFKPGKVSVASKALADELKTYINADTEVFYGDEGLLEVAAGTNADYVVNALVGSQGLRPTLAAIEAGKDIGLANKETLVSAGHLVTNLVKRCGVKLFPIDSEHSAIFQCLNGEAHQDINQITLTASGGSFRDRTREQLEGVTVEQALQHPNWSMGPKITIDSATMVNKGLEVIEAHWLFQIAYSQIKVVIHPESIIHSFVEFADHSIIAQLGSPDMRIPIQYALTYPNRLKTPASRLDLTQVGQLNFRDMDYGRFPCLRMAYESGIAGGTAPTVYNAANEIAVQRFLSGAITFLEIEQIIEAALDQHSVIAEPDLDEIMATDAWARATALQYKG</sequence>
<keyword evidence="9" id="KW-0460">Magnesium</keyword>
<name>A0ABX0J2I8_9BACL</name>
<dbReference type="PIRSF" id="PIRSF006205">
    <property type="entry name" value="Dxp_reductismrs"/>
    <property type="match status" value="1"/>
</dbReference>
<comment type="catalytic activity">
    <reaction evidence="8">
        <text>2-C-methyl-D-erythritol 4-phosphate + NADP(+) = 1-deoxy-D-xylulose 5-phosphate + NADPH + H(+)</text>
        <dbReference type="Rhea" id="RHEA:13717"/>
        <dbReference type="ChEBI" id="CHEBI:15378"/>
        <dbReference type="ChEBI" id="CHEBI:57783"/>
        <dbReference type="ChEBI" id="CHEBI:57792"/>
        <dbReference type="ChEBI" id="CHEBI:58262"/>
        <dbReference type="ChEBI" id="CHEBI:58349"/>
        <dbReference type="EC" id="1.1.1.267"/>
    </reaction>
    <physiologicalReaction direction="right-to-left" evidence="8">
        <dbReference type="Rhea" id="RHEA:13719"/>
    </physiologicalReaction>
</comment>
<feature type="binding site" evidence="9">
    <location>
        <position position="13"/>
    </location>
    <ligand>
        <name>NADPH</name>
        <dbReference type="ChEBI" id="CHEBI:57783"/>
    </ligand>
</feature>
<dbReference type="EMBL" id="JAAOIW010000001">
    <property type="protein sequence ID" value="NHN28346.1"/>
    <property type="molecule type" value="Genomic_DNA"/>
</dbReference>
<reference evidence="13" key="1">
    <citation type="submission" date="2020-03" db="EMBL/GenBank/DDBJ databases">
        <title>Draft sequencing of Paenibacilllus sp. S3N08.</title>
        <authorList>
            <person name="Kim D.-U."/>
        </authorList>
    </citation>
    <scope>NUCLEOTIDE SEQUENCE</scope>
    <source>
        <strain evidence="13">S3N08</strain>
    </source>
</reference>
<feature type="binding site" evidence="9">
    <location>
        <position position="148"/>
    </location>
    <ligand>
        <name>1-deoxy-D-xylulose 5-phosphate</name>
        <dbReference type="ChEBI" id="CHEBI:57792"/>
    </ligand>
</feature>
<keyword evidence="6 9" id="KW-0464">Manganese</keyword>
<dbReference type="SUPFAM" id="SSF51735">
    <property type="entry name" value="NAD(P)-binding Rossmann-fold domains"/>
    <property type="match status" value="1"/>
</dbReference>
<feature type="binding site" evidence="9">
    <location>
        <position position="173"/>
    </location>
    <ligand>
        <name>1-deoxy-D-xylulose 5-phosphate</name>
        <dbReference type="ChEBI" id="CHEBI:57792"/>
    </ligand>
</feature>
<feature type="binding site" evidence="9">
    <location>
        <position position="37"/>
    </location>
    <ligand>
        <name>NADPH</name>
        <dbReference type="ChEBI" id="CHEBI:57783"/>
    </ligand>
</feature>
<evidence type="ECO:0000256" key="8">
    <source>
        <dbReference type="ARBA" id="ARBA00048543"/>
    </source>
</evidence>
<evidence type="ECO:0000256" key="6">
    <source>
        <dbReference type="ARBA" id="ARBA00023211"/>
    </source>
</evidence>
<dbReference type="GO" id="GO:0030604">
    <property type="term" value="F:1-deoxy-D-xylulose-5-phosphate reductoisomerase activity"/>
    <property type="evidence" value="ECO:0007669"/>
    <property type="project" value="UniProtKB-EC"/>
</dbReference>
<dbReference type="SUPFAM" id="SSF55347">
    <property type="entry name" value="Glyceraldehyde-3-phosphate dehydrogenase-like, C-terminal domain"/>
    <property type="match status" value="1"/>
</dbReference>
<feature type="binding site" evidence="9">
    <location>
        <position position="147"/>
    </location>
    <ligand>
        <name>Mn(2+)</name>
        <dbReference type="ChEBI" id="CHEBI:29035"/>
    </ligand>
</feature>
<feature type="binding site" evidence="9">
    <location>
        <position position="196"/>
    </location>
    <ligand>
        <name>1-deoxy-D-xylulose 5-phosphate</name>
        <dbReference type="ChEBI" id="CHEBI:57792"/>
    </ligand>
</feature>
<dbReference type="Pfam" id="PF13288">
    <property type="entry name" value="DXPR_C"/>
    <property type="match status" value="1"/>
</dbReference>
<comment type="similarity">
    <text evidence="2 9">Belongs to the DXR family.</text>
</comment>
<feature type="binding site" evidence="9">
    <location>
        <position position="123"/>
    </location>
    <ligand>
        <name>NADPH</name>
        <dbReference type="ChEBI" id="CHEBI:57783"/>
    </ligand>
</feature>
<accession>A0ABX0J2I8</accession>
<dbReference type="SUPFAM" id="SSF69055">
    <property type="entry name" value="1-deoxy-D-xylulose-5-phosphate reductoisomerase, C-terminal domain"/>
    <property type="match status" value="1"/>
</dbReference>
<evidence type="ECO:0000256" key="3">
    <source>
        <dbReference type="ARBA" id="ARBA00022723"/>
    </source>
</evidence>
<feature type="binding site" evidence="9">
    <location>
        <position position="209"/>
    </location>
    <ligand>
        <name>1-deoxy-D-xylulose 5-phosphate</name>
        <dbReference type="ChEBI" id="CHEBI:57792"/>
    </ligand>
</feature>
<feature type="domain" description="1-deoxy-D-xylulose 5-phosphate reductoisomerase N-terminal" evidence="10">
    <location>
        <begin position="4"/>
        <end position="129"/>
    </location>
</feature>
<feature type="binding site" evidence="9">
    <location>
        <position position="11"/>
    </location>
    <ligand>
        <name>NADPH</name>
        <dbReference type="ChEBI" id="CHEBI:57783"/>
    </ligand>
</feature>
<gene>
    <name evidence="9" type="primary">dxr</name>
    <name evidence="13" type="ORF">G9U52_00715</name>
</gene>
<feature type="binding site" evidence="9">
    <location>
        <position position="122"/>
    </location>
    <ligand>
        <name>1-deoxy-D-xylulose 5-phosphate</name>
        <dbReference type="ChEBI" id="CHEBI:57792"/>
    </ligand>
</feature>
<dbReference type="InterPro" id="IPR036291">
    <property type="entry name" value="NAD(P)-bd_dom_sf"/>
</dbReference>
<dbReference type="EC" id="1.1.1.267" evidence="9"/>
<dbReference type="HAMAP" id="MF_00183">
    <property type="entry name" value="DXP_reductoisom"/>
    <property type="match status" value="1"/>
</dbReference>
<feature type="domain" description="1-deoxy-D-xylulose 5-phosphate reductoisomerase C-terminal" evidence="11">
    <location>
        <begin position="143"/>
        <end position="226"/>
    </location>
</feature>
<evidence type="ECO:0000256" key="7">
    <source>
        <dbReference type="ARBA" id="ARBA00023229"/>
    </source>
</evidence>
<feature type="binding site" evidence="9">
    <location>
        <position position="202"/>
    </location>
    <ligand>
        <name>NADPH</name>
        <dbReference type="ChEBI" id="CHEBI:57783"/>
    </ligand>
</feature>
<evidence type="ECO:0000259" key="12">
    <source>
        <dbReference type="Pfam" id="PF13288"/>
    </source>
</evidence>
<keyword evidence="14" id="KW-1185">Reference proteome</keyword>
<evidence type="ECO:0000256" key="4">
    <source>
        <dbReference type="ARBA" id="ARBA00022857"/>
    </source>
</evidence>
<feature type="binding site" evidence="9">
    <location>
        <position position="38"/>
    </location>
    <ligand>
        <name>NADPH</name>
        <dbReference type="ChEBI" id="CHEBI:57783"/>
    </ligand>
</feature>
<dbReference type="PANTHER" id="PTHR30525">
    <property type="entry name" value="1-DEOXY-D-XYLULOSE 5-PHOSPHATE REDUCTOISOMERASE"/>
    <property type="match status" value="1"/>
</dbReference>
<dbReference type="NCBIfam" id="TIGR00243">
    <property type="entry name" value="Dxr"/>
    <property type="match status" value="1"/>
</dbReference>
<feature type="binding site" evidence="9">
    <location>
        <position position="218"/>
    </location>
    <ligand>
        <name>Mn(2+)</name>
        <dbReference type="ChEBI" id="CHEBI:29035"/>
    </ligand>
</feature>
<dbReference type="Proteomes" id="UP001165962">
    <property type="component" value="Unassembled WGS sequence"/>
</dbReference>
<dbReference type="RefSeq" id="WP_166144695.1">
    <property type="nucleotide sequence ID" value="NZ_JAAOIW010000001.1"/>
</dbReference>
<feature type="binding site" evidence="9">
    <location>
        <position position="218"/>
    </location>
    <ligand>
        <name>1-deoxy-D-xylulose 5-phosphate</name>
        <dbReference type="ChEBI" id="CHEBI:57792"/>
    </ligand>
</feature>
<keyword evidence="7 9" id="KW-0414">Isoprene biosynthesis</keyword>
<evidence type="ECO:0000259" key="11">
    <source>
        <dbReference type="Pfam" id="PF08436"/>
    </source>
</evidence>
<dbReference type="InterPro" id="IPR013644">
    <property type="entry name" value="DXP_reductoisomerase_C"/>
</dbReference>
<dbReference type="Pfam" id="PF08436">
    <property type="entry name" value="DXP_redisom_C"/>
    <property type="match status" value="1"/>
</dbReference>
<feature type="binding site" evidence="9">
    <location>
        <position position="149"/>
    </location>
    <ligand>
        <name>Mn(2+)</name>
        <dbReference type="ChEBI" id="CHEBI:29035"/>
    </ligand>
</feature>
<dbReference type="InterPro" id="IPR036169">
    <property type="entry name" value="DXPR_C_sf"/>
</dbReference>
<feature type="binding site" evidence="9">
    <location>
        <position position="36"/>
    </location>
    <ligand>
        <name>NADPH</name>
        <dbReference type="ChEBI" id="CHEBI:57783"/>
    </ligand>
</feature>
<dbReference type="PANTHER" id="PTHR30525:SF0">
    <property type="entry name" value="1-DEOXY-D-XYLULOSE 5-PHOSPHATE REDUCTOISOMERASE, CHLOROPLASTIC"/>
    <property type="match status" value="1"/>
</dbReference>
<keyword evidence="5 9" id="KW-0560">Oxidoreductase</keyword>
<dbReference type="Gene3D" id="3.40.50.720">
    <property type="entry name" value="NAD(P)-binding Rossmann-like Domain"/>
    <property type="match status" value="1"/>
</dbReference>
<evidence type="ECO:0000259" key="10">
    <source>
        <dbReference type="Pfam" id="PF02670"/>
    </source>
</evidence>
<proteinExistence type="inferred from homology"/>
<comment type="pathway">
    <text evidence="1 9">Isoprenoid biosynthesis; isopentenyl diphosphate biosynthesis via DXP pathway; isopentenyl diphosphate from 1-deoxy-D-xylulose 5-phosphate: step 1/6.</text>
</comment>
<evidence type="ECO:0000256" key="2">
    <source>
        <dbReference type="ARBA" id="ARBA00006825"/>
    </source>
</evidence>
<dbReference type="Gene3D" id="1.10.1740.10">
    <property type="match status" value="1"/>
</dbReference>
<protein>
    <recommendedName>
        <fullName evidence="9">1-deoxy-D-xylulose 5-phosphate reductoisomerase</fullName>
        <shortName evidence="9">DXP reductoisomerase</shortName>
        <ecNumber evidence="9">1.1.1.267</ecNumber>
    </recommendedName>
    <alternativeName>
        <fullName evidence="9">1-deoxyxylulose-5-phosphate reductoisomerase</fullName>
    </alternativeName>
    <alternativeName>
        <fullName evidence="9">2-C-methyl-D-erythritol 4-phosphate synthase</fullName>
    </alternativeName>
</protein>
<dbReference type="Pfam" id="PF02670">
    <property type="entry name" value="DXP_reductoisom"/>
    <property type="match status" value="1"/>
</dbReference>
<evidence type="ECO:0000256" key="1">
    <source>
        <dbReference type="ARBA" id="ARBA00005094"/>
    </source>
</evidence>
<dbReference type="InterPro" id="IPR003821">
    <property type="entry name" value="DXP_reductoisomerase"/>
</dbReference>
<evidence type="ECO:0000256" key="9">
    <source>
        <dbReference type="HAMAP-Rule" id="MF_00183"/>
    </source>
</evidence>
<feature type="binding site" evidence="9">
    <location>
        <position position="214"/>
    </location>
    <ligand>
        <name>1-deoxy-D-xylulose 5-phosphate</name>
        <dbReference type="ChEBI" id="CHEBI:57792"/>
    </ligand>
</feature>
<keyword evidence="4 9" id="KW-0521">NADP</keyword>
<organism evidence="13 14">
    <name type="scientific">Paenibacillus agricola</name>
    <dbReference type="NCBI Taxonomy" id="2716264"/>
    <lineage>
        <taxon>Bacteria</taxon>
        <taxon>Bacillati</taxon>
        <taxon>Bacillota</taxon>
        <taxon>Bacilli</taxon>
        <taxon>Bacillales</taxon>
        <taxon>Paenibacillaceae</taxon>
        <taxon>Paenibacillus</taxon>
    </lineage>
</organism>
<evidence type="ECO:0000313" key="14">
    <source>
        <dbReference type="Proteomes" id="UP001165962"/>
    </source>
</evidence>
<evidence type="ECO:0000313" key="13">
    <source>
        <dbReference type="EMBL" id="NHN28346.1"/>
    </source>
</evidence>
<feature type="binding site" evidence="9">
    <location>
        <position position="149"/>
    </location>
    <ligand>
        <name>1-deoxy-D-xylulose 5-phosphate</name>
        <dbReference type="ChEBI" id="CHEBI:57792"/>
    </ligand>
</feature>
<feature type="binding site" evidence="9">
    <location>
        <position position="10"/>
    </location>
    <ligand>
        <name>NADPH</name>
        <dbReference type="ChEBI" id="CHEBI:57783"/>
    </ligand>
</feature>
<comment type="cofactor">
    <cofactor evidence="9">
        <name>Mg(2+)</name>
        <dbReference type="ChEBI" id="CHEBI:18420"/>
    </cofactor>
    <cofactor evidence="9">
        <name>Mn(2+)</name>
        <dbReference type="ChEBI" id="CHEBI:29035"/>
    </cofactor>
</comment>
<keyword evidence="3 9" id="KW-0479">Metal-binding</keyword>